<protein>
    <submittedName>
        <fullName evidence="2">Uncharacterized protein</fullName>
    </submittedName>
</protein>
<dbReference type="EMBL" id="MU007027">
    <property type="protein sequence ID" value="KAF2432286.1"/>
    <property type="molecule type" value="Genomic_DNA"/>
</dbReference>
<name>A0A9P4NV46_9PEZI</name>
<comment type="caution">
    <text evidence="2">The sequence shown here is derived from an EMBL/GenBank/DDBJ whole genome shotgun (WGS) entry which is preliminary data.</text>
</comment>
<proteinExistence type="predicted"/>
<feature type="region of interest" description="Disordered" evidence="1">
    <location>
        <begin position="1"/>
        <end position="38"/>
    </location>
</feature>
<feature type="compositionally biased region" description="Basic and acidic residues" evidence="1">
    <location>
        <begin position="1"/>
        <end position="19"/>
    </location>
</feature>
<keyword evidence="3" id="KW-1185">Reference proteome</keyword>
<dbReference type="Proteomes" id="UP000800235">
    <property type="component" value="Unassembled WGS sequence"/>
</dbReference>
<organism evidence="2 3">
    <name type="scientific">Tothia fuscella</name>
    <dbReference type="NCBI Taxonomy" id="1048955"/>
    <lineage>
        <taxon>Eukaryota</taxon>
        <taxon>Fungi</taxon>
        <taxon>Dikarya</taxon>
        <taxon>Ascomycota</taxon>
        <taxon>Pezizomycotina</taxon>
        <taxon>Dothideomycetes</taxon>
        <taxon>Pleosporomycetidae</taxon>
        <taxon>Venturiales</taxon>
        <taxon>Cylindrosympodiaceae</taxon>
        <taxon>Tothia</taxon>
    </lineage>
</organism>
<gene>
    <name evidence="2" type="ORF">EJ08DRAFT_732692</name>
</gene>
<reference evidence="2" key="1">
    <citation type="journal article" date="2020" name="Stud. Mycol.">
        <title>101 Dothideomycetes genomes: a test case for predicting lifestyles and emergence of pathogens.</title>
        <authorList>
            <person name="Haridas S."/>
            <person name="Albert R."/>
            <person name="Binder M."/>
            <person name="Bloem J."/>
            <person name="Labutti K."/>
            <person name="Salamov A."/>
            <person name="Andreopoulos B."/>
            <person name="Baker S."/>
            <person name="Barry K."/>
            <person name="Bills G."/>
            <person name="Bluhm B."/>
            <person name="Cannon C."/>
            <person name="Castanera R."/>
            <person name="Culley D."/>
            <person name="Daum C."/>
            <person name="Ezra D."/>
            <person name="Gonzalez J."/>
            <person name="Henrissat B."/>
            <person name="Kuo A."/>
            <person name="Liang C."/>
            <person name="Lipzen A."/>
            <person name="Lutzoni F."/>
            <person name="Magnuson J."/>
            <person name="Mondo S."/>
            <person name="Nolan M."/>
            <person name="Ohm R."/>
            <person name="Pangilinan J."/>
            <person name="Park H.-J."/>
            <person name="Ramirez L."/>
            <person name="Alfaro M."/>
            <person name="Sun H."/>
            <person name="Tritt A."/>
            <person name="Yoshinaga Y."/>
            <person name="Zwiers L.-H."/>
            <person name="Turgeon B."/>
            <person name="Goodwin S."/>
            <person name="Spatafora J."/>
            <person name="Crous P."/>
            <person name="Grigoriev I."/>
        </authorList>
    </citation>
    <scope>NUCLEOTIDE SEQUENCE</scope>
    <source>
        <strain evidence="2">CBS 130266</strain>
    </source>
</reference>
<evidence type="ECO:0000256" key="1">
    <source>
        <dbReference type="SAM" id="MobiDB-lite"/>
    </source>
</evidence>
<accession>A0A9P4NV46</accession>
<dbReference type="AlphaFoldDB" id="A0A9P4NV46"/>
<sequence length="182" mass="20826">MSDRKVKKEPDVQIKREPDSQTPERSIANTTGNPDSINIEIKKEPGVQAPSDTTTAARKQGCKKEIWRTPRPGDTRKYLDVQKIKTYFAQGYHFPDYPTGGEASNTPFIVNMRHKGDMYFKQYEEQGVLEHGDIAFVIANGHERGYSRFEVEGDKIVSIEWLSLPQEVLYDVWLMMTDGGKR</sequence>
<evidence type="ECO:0000313" key="3">
    <source>
        <dbReference type="Proteomes" id="UP000800235"/>
    </source>
</evidence>
<feature type="compositionally biased region" description="Polar residues" evidence="1">
    <location>
        <begin position="20"/>
        <end position="36"/>
    </location>
</feature>
<evidence type="ECO:0000313" key="2">
    <source>
        <dbReference type="EMBL" id="KAF2432286.1"/>
    </source>
</evidence>